<dbReference type="EMBL" id="JAIWYP010000003">
    <property type="protein sequence ID" value="KAH3858254.1"/>
    <property type="molecule type" value="Genomic_DNA"/>
</dbReference>
<reference evidence="2" key="1">
    <citation type="journal article" date="2019" name="bioRxiv">
        <title>The Genome of the Zebra Mussel, Dreissena polymorpha: A Resource for Invasive Species Research.</title>
        <authorList>
            <person name="McCartney M.A."/>
            <person name="Auch B."/>
            <person name="Kono T."/>
            <person name="Mallez S."/>
            <person name="Zhang Y."/>
            <person name="Obille A."/>
            <person name="Becker A."/>
            <person name="Abrahante J.E."/>
            <person name="Garbe J."/>
            <person name="Badalamenti J.P."/>
            <person name="Herman A."/>
            <person name="Mangelson H."/>
            <person name="Liachko I."/>
            <person name="Sullivan S."/>
            <person name="Sone E.D."/>
            <person name="Koren S."/>
            <person name="Silverstein K.A.T."/>
            <person name="Beckman K.B."/>
            <person name="Gohl D.M."/>
        </authorList>
    </citation>
    <scope>NUCLEOTIDE SEQUENCE</scope>
    <source>
        <strain evidence="2">Duluth1</strain>
        <tissue evidence="2">Whole animal</tissue>
    </source>
</reference>
<dbReference type="AlphaFoldDB" id="A0A9D4R7U1"/>
<comment type="caution">
    <text evidence="2">The sequence shown here is derived from an EMBL/GenBank/DDBJ whole genome shotgun (WGS) entry which is preliminary data.</text>
</comment>
<proteinExistence type="predicted"/>
<dbReference type="Proteomes" id="UP000828390">
    <property type="component" value="Unassembled WGS sequence"/>
</dbReference>
<keyword evidence="1" id="KW-0472">Membrane</keyword>
<protein>
    <submittedName>
        <fullName evidence="2">Uncharacterized protein</fullName>
    </submittedName>
</protein>
<evidence type="ECO:0000313" key="2">
    <source>
        <dbReference type="EMBL" id="KAH3858254.1"/>
    </source>
</evidence>
<organism evidence="2 3">
    <name type="scientific">Dreissena polymorpha</name>
    <name type="common">Zebra mussel</name>
    <name type="synonym">Mytilus polymorpha</name>
    <dbReference type="NCBI Taxonomy" id="45954"/>
    <lineage>
        <taxon>Eukaryota</taxon>
        <taxon>Metazoa</taxon>
        <taxon>Spiralia</taxon>
        <taxon>Lophotrochozoa</taxon>
        <taxon>Mollusca</taxon>
        <taxon>Bivalvia</taxon>
        <taxon>Autobranchia</taxon>
        <taxon>Heteroconchia</taxon>
        <taxon>Euheterodonta</taxon>
        <taxon>Imparidentia</taxon>
        <taxon>Neoheterodontei</taxon>
        <taxon>Myida</taxon>
        <taxon>Dreissenoidea</taxon>
        <taxon>Dreissenidae</taxon>
        <taxon>Dreissena</taxon>
    </lineage>
</organism>
<keyword evidence="1" id="KW-0812">Transmembrane</keyword>
<feature type="transmembrane region" description="Helical" evidence="1">
    <location>
        <begin position="232"/>
        <end position="251"/>
    </location>
</feature>
<reference evidence="2" key="2">
    <citation type="submission" date="2020-11" db="EMBL/GenBank/DDBJ databases">
        <authorList>
            <person name="McCartney M.A."/>
            <person name="Auch B."/>
            <person name="Kono T."/>
            <person name="Mallez S."/>
            <person name="Becker A."/>
            <person name="Gohl D.M."/>
            <person name="Silverstein K.A.T."/>
            <person name="Koren S."/>
            <person name="Bechman K.B."/>
            <person name="Herman A."/>
            <person name="Abrahante J.E."/>
            <person name="Garbe J."/>
        </authorList>
    </citation>
    <scope>NUCLEOTIDE SEQUENCE</scope>
    <source>
        <strain evidence="2">Duluth1</strain>
        <tissue evidence="2">Whole animal</tissue>
    </source>
</reference>
<sequence>MNCCLKSSIHSEHIDERLVRVLLCVSGPTLEFQSPSTMMMSVFVADLYDGGVVKYHRETFRNEPAGDRDATDGAVDYLPTNDKSNPVATHWMIFCKGRTAIYSIPTITVVKRNGQWVTAENRRLWVFRQLEELGKCTFIDVNEGYSIPAAKLTLTNGGVTVRVRGNPYRRSEYLYNDSSLFSNSYDNATPYSSNSTRITTSYSLPPARVQATQYQSQQHTYTEPGKNASWCLIKLLILVIMFILVIVGNVLI</sequence>
<keyword evidence="1" id="KW-1133">Transmembrane helix</keyword>
<gene>
    <name evidence="2" type="ORF">DPMN_100874</name>
</gene>
<keyword evidence="3" id="KW-1185">Reference proteome</keyword>
<accession>A0A9D4R7U1</accession>
<evidence type="ECO:0000313" key="3">
    <source>
        <dbReference type="Proteomes" id="UP000828390"/>
    </source>
</evidence>
<evidence type="ECO:0000256" key="1">
    <source>
        <dbReference type="SAM" id="Phobius"/>
    </source>
</evidence>
<name>A0A9D4R7U1_DREPO</name>